<dbReference type="InterPro" id="IPR055381">
    <property type="entry name" value="BBS2_CtH_dom"/>
</dbReference>
<protein>
    <recommendedName>
        <fullName evidence="14">Bardet-Biedl syndrome 2 protein homolog</fullName>
    </recommendedName>
</protein>
<feature type="domain" description="Ciliary BBSome complex subunit 2 N-terminal" evidence="7">
    <location>
        <begin position="25"/>
        <end position="129"/>
    </location>
</feature>
<dbReference type="Pfam" id="PF23353">
    <property type="entry name" value="BBS2_hp"/>
    <property type="match status" value="1"/>
</dbReference>
<dbReference type="Pfam" id="PF23350">
    <property type="entry name" value="BBS2_pf"/>
    <property type="match status" value="1"/>
</dbReference>
<dbReference type="EMBL" id="HBGA01098118">
    <property type="protein sequence ID" value="CAD9025505.1"/>
    <property type="molecule type" value="Transcribed_RNA"/>
</dbReference>
<evidence type="ECO:0000313" key="13">
    <source>
        <dbReference type="EMBL" id="CAD9025505.1"/>
    </source>
</evidence>
<dbReference type="InterPro" id="IPR015943">
    <property type="entry name" value="WD40/YVTN_repeat-like_dom_sf"/>
</dbReference>
<accession>A0A7S1IWS5</accession>
<evidence type="ECO:0008006" key="14">
    <source>
        <dbReference type="Google" id="ProtNLM"/>
    </source>
</evidence>
<dbReference type="Pfam" id="PF14782">
    <property type="entry name" value="BBS2_GAE"/>
    <property type="match status" value="1"/>
</dbReference>
<keyword evidence="6" id="KW-0966">Cell projection</keyword>
<keyword evidence="4" id="KW-0969">Cilium</keyword>
<dbReference type="GO" id="GO:0036064">
    <property type="term" value="C:ciliary basal body"/>
    <property type="evidence" value="ECO:0007669"/>
    <property type="project" value="TreeGrafter"/>
</dbReference>
<dbReference type="Gene3D" id="2.130.10.10">
    <property type="entry name" value="YVTN repeat-like/Quinoprotein amine dehydrogenase"/>
    <property type="match status" value="1"/>
</dbReference>
<sequence>MSKASQLTPAFELTLKNTIQEGLATVAKFNGEQPCLTCATAGGKVFIHNPHERGDLTVEQPSADAQKNIKYLNINRTVTALASGPLNPKSKNDILLVGTQTNLLAYDVEQNKDVFYREVPDGINSMTFGKVGSIEDQLAIVGGNCSIQGFDADGNELFWTVTGDNVTALALIDIDEDQQNELLVGSEDYEIRIFQNEEVISETTETDRLLALSPLYGTRFGYALGNGTIGIYDRATRVWRFKSKHQVVCVDGYDLDADGVPELISGWHNGKVEVRSDKNGEVLFRDAFNSAVSAVLIADYRMDGQQEVICCAHSGDVRGYLPMDSHAKLALGSDATAQVSDETLKMLLQQKQDLTFQISKYEENIEKSKKGDVDLALISQSTKVQCHLRPNSGKGCVELVLRSTNNTVIKATIITAEFLFGSNESCMVYSQDASDTIIATFAPEKDVSTELHIQALVGHKMSTYYHVFELDYKLPKFSMYVPVKDFQKEPESSVRFRVTERVNRVAMWLNNSFNVGHKVDRHNLLDARFVSLRNGLLLAIHMSPENGGQLTIRVNNMEVAGEIIQDLCSFLTINELESVADFPQEFEEFKKVLMKVDEYNAVRLKLTAEMADSSQLVKALVIKAEDARILNDMKLMKKMYSSLYDVNRELIGEYIKRANNHNELLSALKEVNAMIQKAARLRIGAAKTKVITECRNSIKSNNIHSLFKIIRLGHLN</sequence>
<evidence type="ECO:0000259" key="9">
    <source>
        <dbReference type="Pfam" id="PF14783"/>
    </source>
</evidence>
<dbReference type="InterPro" id="IPR029430">
    <property type="entry name" value="BBS2_N"/>
</dbReference>
<reference evidence="13" key="1">
    <citation type="submission" date="2021-01" db="EMBL/GenBank/DDBJ databases">
        <authorList>
            <person name="Corre E."/>
            <person name="Pelletier E."/>
            <person name="Niang G."/>
            <person name="Scheremetjew M."/>
            <person name="Finn R."/>
            <person name="Kale V."/>
            <person name="Holt S."/>
            <person name="Cochrane G."/>
            <person name="Meng A."/>
            <person name="Brown T."/>
            <person name="Cohen L."/>
        </authorList>
    </citation>
    <scope>NUCLEOTIDE SEQUENCE</scope>
    <source>
        <strain evidence="13">NIES-381</strain>
    </source>
</reference>
<dbReference type="InterPro" id="IPR055379">
    <property type="entry name" value="BBS2_pf_dom"/>
</dbReference>
<comment type="subcellular location">
    <subcellularLocation>
        <location evidence="1">Cell projection</location>
        <location evidence="1">Cilium</location>
    </subcellularLocation>
    <subcellularLocation>
        <location evidence="2">Cytoplasm</location>
        <location evidence="2">Cytoskeleton</location>
    </subcellularLocation>
</comment>
<organism evidence="13">
    <name type="scientific">Eutreptiella gymnastica</name>
    <dbReference type="NCBI Taxonomy" id="73025"/>
    <lineage>
        <taxon>Eukaryota</taxon>
        <taxon>Discoba</taxon>
        <taxon>Euglenozoa</taxon>
        <taxon>Euglenida</taxon>
        <taxon>Spirocuta</taxon>
        <taxon>Euglenophyceae</taxon>
        <taxon>Eutreptiales</taxon>
        <taxon>Eutreptiaceae</taxon>
        <taxon>Eutreptiella</taxon>
    </lineage>
</organism>
<evidence type="ECO:0000259" key="8">
    <source>
        <dbReference type="Pfam" id="PF14782"/>
    </source>
</evidence>
<keyword evidence="3" id="KW-0963">Cytoplasm</keyword>
<evidence type="ECO:0000256" key="5">
    <source>
        <dbReference type="ARBA" id="ARBA00023212"/>
    </source>
</evidence>
<evidence type="ECO:0000259" key="10">
    <source>
        <dbReference type="Pfam" id="PF23350"/>
    </source>
</evidence>
<proteinExistence type="predicted"/>
<evidence type="ECO:0000259" key="12">
    <source>
        <dbReference type="Pfam" id="PF23353"/>
    </source>
</evidence>
<dbReference type="Pfam" id="PF14783">
    <property type="entry name" value="BBS2_Mid"/>
    <property type="match status" value="1"/>
</dbReference>
<dbReference type="PANTHER" id="PTHR32465:SF0">
    <property type="entry name" value="BARDET-BIEDL SYNDROME 2 PROTEIN"/>
    <property type="match status" value="1"/>
</dbReference>
<feature type="domain" description="BBS2 GAE" evidence="8">
    <location>
        <begin position="391"/>
        <end position="477"/>
    </location>
</feature>
<dbReference type="GO" id="GO:0016020">
    <property type="term" value="C:membrane"/>
    <property type="evidence" value="ECO:0007669"/>
    <property type="project" value="TreeGrafter"/>
</dbReference>
<dbReference type="Pfam" id="PF23351">
    <property type="entry name" value="BBS2_CtH"/>
    <property type="match status" value="1"/>
</dbReference>
<dbReference type="Pfam" id="PF14781">
    <property type="entry name" value="BBS2_N"/>
    <property type="match status" value="1"/>
</dbReference>
<dbReference type="PIRSF" id="PIRSF013684">
    <property type="entry name" value="BBS2"/>
    <property type="match status" value="1"/>
</dbReference>
<dbReference type="InterPro" id="IPR029333">
    <property type="entry name" value="BBS2_GAE_dom"/>
</dbReference>
<dbReference type="InterPro" id="IPR055380">
    <property type="entry name" value="BBS2_hp_dom"/>
</dbReference>
<evidence type="ECO:0000259" key="11">
    <source>
        <dbReference type="Pfam" id="PF23351"/>
    </source>
</evidence>
<evidence type="ECO:0000256" key="2">
    <source>
        <dbReference type="ARBA" id="ARBA00004245"/>
    </source>
</evidence>
<feature type="domain" description="BBS2 C-terminal helix bundle" evidence="11">
    <location>
        <begin position="686"/>
        <end position="711"/>
    </location>
</feature>
<dbReference type="PANTHER" id="PTHR32465">
    <property type="entry name" value="BARDET-BIEDL SYNDROME 2 PROTEIN"/>
    <property type="match status" value="1"/>
</dbReference>
<feature type="domain" description="BBS2 platform" evidence="10">
    <location>
        <begin position="482"/>
        <end position="571"/>
    </location>
</feature>
<dbReference type="GO" id="GO:1905515">
    <property type="term" value="P:non-motile cilium assembly"/>
    <property type="evidence" value="ECO:0007669"/>
    <property type="project" value="InterPro"/>
</dbReference>
<dbReference type="SUPFAM" id="SSF50978">
    <property type="entry name" value="WD40 repeat-like"/>
    <property type="match status" value="1"/>
</dbReference>
<dbReference type="GO" id="GO:0034464">
    <property type="term" value="C:BBSome"/>
    <property type="evidence" value="ECO:0007669"/>
    <property type="project" value="InterPro"/>
</dbReference>
<gene>
    <name evidence="13" type="ORF">EGYM00392_LOCUS36633</name>
</gene>
<dbReference type="AlphaFoldDB" id="A0A7S1IWS5"/>
<feature type="domain" description="Ciliary BBSome complex subunit 2 middle region" evidence="9">
    <location>
        <begin position="168"/>
        <end position="275"/>
    </location>
</feature>
<dbReference type="InterPro" id="IPR016616">
    <property type="entry name" value="Bardet-Biedl_syndrome_2_prot"/>
</dbReference>
<evidence type="ECO:0000256" key="1">
    <source>
        <dbReference type="ARBA" id="ARBA00004138"/>
    </source>
</evidence>
<keyword evidence="5" id="KW-0206">Cytoskeleton</keyword>
<evidence type="ECO:0000256" key="3">
    <source>
        <dbReference type="ARBA" id="ARBA00022490"/>
    </source>
</evidence>
<name>A0A7S1IWS5_9EUGL</name>
<feature type="domain" description="BBS2 hairpin" evidence="12">
    <location>
        <begin position="583"/>
        <end position="680"/>
    </location>
</feature>
<dbReference type="GO" id="GO:0031514">
    <property type="term" value="C:motile cilium"/>
    <property type="evidence" value="ECO:0007669"/>
    <property type="project" value="TreeGrafter"/>
</dbReference>
<dbReference type="InterPro" id="IPR036322">
    <property type="entry name" value="WD40_repeat_dom_sf"/>
</dbReference>
<evidence type="ECO:0000256" key="6">
    <source>
        <dbReference type="ARBA" id="ARBA00023273"/>
    </source>
</evidence>
<dbReference type="InterPro" id="IPR029429">
    <property type="entry name" value="BBS2_Mid"/>
</dbReference>
<evidence type="ECO:0000256" key="4">
    <source>
        <dbReference type="ARBA" id="ARBA00023069"/>
    </source>
</evidence>
<evidence type="ECO:0000259" key="7">
    <source>
        <dbReference type="Pfam" id="PF14781"/>
    </source>
</evidence>